<dbReference type="GO" id="GO:0032126">
    <property type="term" value="C:eisosome"/>
    <property type="evidence" value="ECO:0007669"/>
    <property type="project" value="TreeGrafter"/>
</dbReference>
<sequence>MALITTALRGAQFLWTLLTMALIGNMIARSFAGDPAIINYDMFVAVFSMLSLLYLIPASIKDNLGSPIITIALDVLNTLFYFCGAVATAAYLGARNCSNSDYTRSNFITNGEANTESRCRKAQASTTFMFFNFFLFAATAVLSAMHGRNEGVNLRGGIGGIRMGGPAMSQV</sequence>
<feature type="transmembrane region" description="Helical" evidence="5">
    <location>
        <begin position="127"/>
        <end position="145"/>
    </location>
</feature>
<feature type="domain" description="MARVEL" evidence="6">
    <location>
        <begin position="4"/>
        <end position="142"/>
    </location>
</feature>
<organism evidence="7 8">
    <name type="scientific">Elsinoe ampelina</name>
    <dbReference type="NCBI Taxonomy" id="302913"/>
    <lineage>
        <taxon>Eukaryota</taxon>
        <taxon>Fungi</taxon>
        <taxon>Dikarya</taxon>
        <taxon>Ascomycota</taxon>
        <taxon>Pezizomycotina</taxon>
        <taxon>Dothideomycetes</taxon>
        <taxon>Dothideomycetidae</taxon>
        <taxon>Myriangiales</taxon>
        <taxon>Elsinoaceae</taxon>
        <taxon>Elsinoe</taxon>
    </lineage>
</organism>
<evidence type="ECO:0000313" key="7">
    <source>
        <dbReference type="EMBL" id="KAF2223928.1"/>
    </source>
</evidence>
<name>A0A6A6GE48_9PEZI</name>
<dbReference type="GO" id="GO:0005886">
    <property type="term" value="C:plasma membrane"/>
    <property type="evidence" value="ECO:0007669"/>
    <property type="project" value="TreeGrafter"/>
</dbReference>
<evidence type="ECO:0000256" key="2">
    <source>
        <dbReference type="ARBA" id="ARBA00022692"/>
    </source>
</evidence>
<reference evidence="8" key="1">
    <citation type="journal article" date="2020" name="Stud. Mycol.">
        <title>101 Dothideomycetes genomes: A test case for predicting lifestyles and emergence of pathogens.</title>
        <authorList>
            <person name="Haridas S."/>
            <person name="Albert R."/>
            <person name="Binder M."/>
            <person name="Bloem J."/>
            <person name="LaButti K."/>
            <person name="Salamov A."/>
            <person name="Andreopoulos B."/>
            <person name="Baker S."/>
            <person name="Barry K."/>
            <person name="Bills G."/>
            <person name="Bluhm B."/>
            <person name="Cannon C."/>
            <person name="Castanera R."/>
            <person name="Culley D."/>
            <person name="Daum C."/>
            <person name="Ezra D."/>
            <person name="Gonzalez J."/>
            <person name="Henrissat B."/>
            <person name="Kuo A."/>
            <person name="Liang C."/>
            <person name="Lipzen A."/>
            <person name="Lutzoni F."/>
            <person name="Magnuson J."/>
            <person name="Mondo S."/>
            <person name="Nolan M."/>
            <person name="Ohm R."/>
            <person name="Pangilinan J."/>
            <person name="Park H.-J."/>
            <person name="Ramirez L."/>
            <person name="Alfaro M."/>
            <person name="Sun H."/>
            <person name="Tritt A."/>
            <person name="Yoshinaga Y."/>
            <person name="Zwiers L.-H."/>
            <person name="Turgeon B."/>
            <person name="Goodwin S."/>
            <person name="Spatafora J."/>
            <person name="Crous P."/>
            <person name="Grigoriev I."/>
        </authorList>
    </citation>
    <scope>NUCLEOTIDE SEQUENCE [LARGE SCALE GENOMIC DNA]</scope>
    <source>
        <strain evidence="8">CECT 20119</strain>
    </source>
</reference>
<dbReference type="PANTHER" id="PTHR28165">
    <property type="entry name" value="NON-CLASSICAL EXPORT PROTEIN 2-RELATED"/>
    <property type="match status" value="1"/>
</dbReference>
<evidence type="ECO:0000256" key="3">
    <source>
        <dbReference type="ARBA" id="ARBA00022989"/>
    </source>
</evidence>
<feature type="transmembrane region" description="Helical" evidence="5">
    <location>
        <begin position="68"/>
        <end position="92"/>
    </location>
</feature>
<evidence type="ECO:0000256" key="5">
    <source>
        <dbReference type="SAM" id="Phobius"/>
    </source>
</evidence>
<evidence type="ECO:0000313" key="8">
    <source>
        <dbReference type="Proteomes" id="UP000799538"/>
    </source>
</evidence>
<dbReference type="GO" id="GO:0072659">
    <property type="term" value="P:protein localization to plasma membrane"/>
    <property type="evidence" value="ECO:0007669"/>
    <property type="project" value="TreeGrafter"/>
</dbReference>
<dbReference type="Proteomes" id="UP000799538">
    <property type="component" value="Unassembled WGS sequence"/>
</dbReference>
<feature type="transmembrane region" description="Helical" evidence="5">
    <location>
        <begin position="12"/>
        <end position="31"/>
    </location>
</feature>
<dbReference type="EMBL" id="ML992505">
    <property type="protein sequence ID" value="KAF2223928.1"/>
    <property type="molecule type" value="Genomic_DNA"/>
</dbReference>
<proteinExistence type="predicted"/>
<dbReference type="InterPro" id="IPR052649">
    <property type="entry name" value="NCE102-like"/>
</dbReference>
<keyword evidence="3 5" id="KW-1133">Transmembrane helix</keyword>
<evidence type="ECO:0000259" key="6">
    <source>
        <dbReference type="Pfam" id="PF01284"/>
    </source>
</evidence>
<evidence type="ECO:0000256" key="4">
    <source>
        <dbReference type="ARBA" id="ARBA00023136"/>
    </source>
</evidence>
<dbReference type="AlphaFoldDB" id="A0A6A6GE48"/>
<keyword evidence="2 5" id="KW-0812">Transmembrane</keyword>
<accession>A0A6A6GE48</accession>
<protein>
    <submittedName>
        <fullName evidence="7">Marvel domain-containing protein</fullName>
    </submittedName>
</protein>
<keyword evidence="4 5" id="KW-0472">Membrane</keyword>
<comment type="subcellular location">
    <subcellularLocation>
        <location evidence="1">Membrane</location>
        <topology evidence="1">Multi-pass membrane protein</topology>
    </subcellularLocation>
</comment>
<dbReference type="OrthoDB" id="5423111at2759"/>
<keyword evidence="8" id="KW-1185">Reference proteome</keyword>
<dbReference type="GO" id="GO:0070941">
    <property type="term" value="P:eisosome assembly"/>
    <property type="evidence" value="ECO:0007669"/>
    <property type="project" value="TreeGrafter"/>
</dbReference>
<gene>
    <name evidence="7" type="ORF">BDZ85DRAFT_260062</name>
</gene>
<feature type="transmembrane region" description="Helical" evidence="5">
    <location>
        <begin position="37"/>
        <end position="56"/>
    </location>
</feature>
<dbReference type="InterPro" id="IPR008253">
    <property type="entry name" value="Marvel"/>
</dbReference>
<dbReference type="PANTHER" id="PTHR28165:SF1">
    <property type="entry name" value="NON-CLASSICAL EXPORT PROTEIN 2-RELATED"/>
    <property type="match status" value="1"/>
</dbReference>
<evidence type="ECO:0000256" key="1">
    <source>
        <dbReference type="ARBA" id="ARBA00004141"/>
    </source>
</evidence>
<dbReference type="Pfam" id="PF01284">
    <property type="entry name" value="MARVEL"/>
    <property type="match status" value="1"/>
</dbReference>